<dbReference type="InterPro" id="IPR017441">
    <property type="entry name" value="Protein_kinase_ATP_BS"/>
</dbReference>
<keyword evidence="7 10" id="KW-0067">ATP-binding</keyword>
<dbReference type="GO" id="GO:0004674">
    <property type="term" value="F:protein serine/threonine kinase activity"/>
    <property type="evidence" value="ECO:0007669"/>
    <property type="project" value="UniProtKB-KW"/>
</dbReference>
<evidence type="ECO:0000256" key="2">
    <source>
        <dbReference type="ARBA" id="ARBA00022527"/>
    </source>
</evidence>
<dbReference type="CDD" id="cd14014">
    <property type="entry name" value="STKc_PknB_like"/>
    <property type="match status" value="1"/>
</dbReference>
<comment type="catalytic activity">
    <reaction evidence="9">
        <text>L-seryl-[protein] + ATP = O-phospho-L-seryl-[protein] + ADP + H(+)</text>
        <dbReference type="Rhea" id="RHEA:17989"/>
        <dbReference type="Rhea" id="RHEA-COMP:9863"/>
        <dbReference type="Rhea" id="RHEA-COMP:11604"/>
        <dbReference type="ChEBI" id="CHEBI:15378"/>
        <dbReference type="ChEBI" id="CHEBI:29999"/>
        <dbReference type="ChEBI" id="CHEBI:30616"/>
        <dbReference type="ChEBI" id="CHEBI:83421"/>
        <dbReference type="ChEBI" id="CHEBI:456216"/>
        <dbReference type="EC" id="2.7.11.1"/>
    </reaction>
</comment>
<feature type="binding site" evidence="10">
    <location>
        <position position="38"/>
    </location>
    <ligand>
        <name>ATP</name>
        <dbReference type="ChEBI" id="CHEBI:30616"/>
    </ligand>
</feature>
<keyword evidence="12" id="KW-0812">Transmembrane</keyword>
<proteinExistence type="predicted"/>
<dbReference type="PROSITE" id="PS00107">
    <property type="entry name" value="PROTEIN_KINASE_ATP"/>
    <property type="match status" value="1"/>
</dbReference>
<evidence type="ECO:0000256" key="5">
    <source>
        <dbReference type="ARBA" id="ARBA00022741"/>
    </source>
</evidence>
<evidence type="ECO:0000256" key="12">
    <source>
        <dbReference type="SAM" id="Phobius"/>
    </source>
</evidence>
<dbReference type="Proteomes" id="UP000544110">
    <property type="component" value="Unassembled WGS sequence"/>
</dbReference>
<dbReference type="AlphaFoldDB" id="A0A7Y9RXE6"/>
<keyword evidence="12" id="KW-0472">Membrane</keyword>
<dbReference type="Gene3D" id="3.30.10.20">
    <property type="match status" value="1"/>
</dbReference>
<dbReference type="EMBL" id="JACCAC010000001">
    <property type="protein sequence ID" value="NYG55730.1"/>
    <property type="molecule type" value="Genomic_DNA"/>
</dbReference>
<accession>A0A7Y9RXE6</accession>
<dbReference type="PANTHER" id="PTHR43289">
    <property type="entry name" value="MITOGEN-ACTIVATED PROTEIN KINASE KINASE KINASE 20-RELATED"/>
    <property type="match status" value="1"/>
</dbReference>
<dbReference type="EC" id="2.7.11.1" evidence="1"/>
<evidence type="ECO:0000256" key="7">
    <source>
        <dbReference type="ARBA" id="ARBA00022840"/>
    </source>
</evidence>
<reference evidence="14 15" key="1">
    <citation type="submission" date="2020-07" db="EMBL/GenBank/DDBJ databases">
        <title>Sequencing the genomes of 1000 actinobacteria strains.</title>
        <authorList>
            <person name="Klenk H.-P."/>
        </authorList>
    </citation>
    <scope>NUCLEOTIDE SEQUENCE [LARGE SCALE GENOMIC DNA]</scope>
    <source>
        <strain evidence="14 15">DSM 24552</strain>
    </source>
</reference>
<evidence type="ECO:0000256" key="9">
    <source>
        <dbReference type="ARBA" id="ARBA00048679"/>
    </source>
</evidence>
<evidence type="ECO:0000256" key="6">
    <source>
        <dbReference type="ARBA" id="ARBA00022777"/>
    </source>
</evidence>
<comment type="caution">
    <text evidence="14">The sequence shown here is derived from an EMBL/GenBank/DDBJ whole genome shotgun (WGS) entry which is preliminary data.</text>
</comment>
<evidence type="ECO:0000256" key="3">
    <source>
        <dbReference type="ARBA" id="ARBA00022679"/>
    </source>
</evidence>
<evidence type="ECO:0000256" key="11">
    <source>
        <dbReference type="SAM" id="MobiDB-lite"/>
    </source>
</evidence>
<comment type="catalytic activity">
    <reaction evidence="8">
        <text>L-threonyl-[protein] + ATP = O-phospho-L-threonyl-[protein] + ADP + H(+)</text>
        <dbReference type="Rhea" id="RHEA:46608"/>
        <dbReference type="Rhea" id="RHEA-COMP:11060"/>
        <dbReference type="Rhea" id="RHEA-COMP:11605"/>
        <dbReference type="ChEBI" id="CHEBI:15378"/>
        <dbReference type="ChEBI" id="CHEBI:30013"/>
        <dbReference type="ChEBI" id="CHEBI:30616"/>
        <dbReference type="ChEBI" id="CHEBI:61977"/>
        <dbReference type="ChEBI" id="CHEBI:456216"/>
        <dbReference type="EC" id="2.7.11.1"/>
    </reaction>
</comment>
<evidence type="ECO:0000256" key="1">
    <source>
        <dbReference type="ARBA" id="ARBA00012513"/>
    </source>
</evidence>
<dbReference type="Pfam" id="PF03793">
    <property type="entry name" value="PASTA"/>
    <property type="match status" value="1"/>
</dbReference>
<keyword evidence="15" id="KW-1185">Reference proteome</keyword>
<keyword evidence="6 14" id="KW-0418">Kinase</keyword>
<dbReference type="InterPro" id="IPR000719">
    <property type="entry name" value="Prot_kinase_dom"/>
</dbReference>
<dbReference type="SMART" id="SM00220">
    <property type="entry name" value="S_TKc"/>
    <property type="match status" value="1"/>
</dbReference>
<keyword evidence="3 14" id="KW-0808">Transferase</keyword>
<gene>
    <name evidence="14" type="ORF">BJ989_002034</name>
</gene>
<evidence type="ECO:0000256" key="10">
    <source>
        <dbReference type="PROSITE-ProRule" id="PRU10141"/>
    </source>
</evidence>
<evidence type="ECO:0000256" key="4">
    <source>
        <dbReference type="ARBA" id="ARBA00022737"/>
    </source>
</evidence>
<dbReference type="Gene3D" id="3.30.200.20">
    <property type="entry name" value="Phosphorylase Kinase, domain 1"/>
    <property type="match status" value="1"/>
</dbReference>
<keyword evidence="5 10" id="KW-0547">Nucleotide-binding</keyword>
<dbReference type="Pfam" id="PF00069">
    <property type="entry name" value="Pkinase"/>
    <property type="match status" value="1"/>
</dbReference>
<dbReference type="Gene3D" id="1.10.510.10">
    <property type="entry name" value="Transferase(Phosphotransferase) domain 1"/>
    <property type="match status" value="1"/>
</dbReference>
<dbReference type="InterPro" id="IPR011009">
    <property type="entry name" value="Kinase-like_dom_sf"/>
</dbReference>
<protein>
    <recommendedName>
        <fullName evidence="1">non-specific serine/threonine protein kinase</fullName>
        <ecNumber evidence="1">2.7.11.1</ecNumber>
    </recommendedName>
</protein>
<evidence type="ECO:0000259" key="13">
    <source>
        <dbReference type="PROSITE" id="PS50011"/>
    </source>
</evidence>
<organism evidence="14 15">
    <name type="scientific">Nocardioides perillae</name>
    <dbReference type="NCBI Taxonomy" id="1119534"/>
    <lineage>
        <taxon>Bacteria</taxon>
        <taxon>Bacillati</taxon>
        <taxon>Actinomycetota</taxon>
        <taxon>Actinomycetes</taxon>
        <taxon>Propionibacteriales</taxon>
        <taxon>Nocardioidaceae</taxon>
        <taxon>Nocardioides</taxon>
    </lineage>
</organism>
<dbReference type="PROSITE" id="PS50011">
    <property type="entry name" value="PROTEIN_KINASE_DOM"/>
    <property type="match status" value="1"/>
</dbReference>
<feature type="transmembrane region" description="Helical" evidence="12">
    <location>
        <begin position="303"/>
        <end position="323"/>
    </location>
</feature>
<evidence type="ECO:0000313" key="15">
    <source>
        <dbReference type="Proteomes" id="UP000544110"/>
    </source>
</evidence>
<name>A0A7Y9RXE6_9ACTN</name>
<feature type="region of interest" description="Disordered" evidence="11">
    <location>
        <begin position="414"/>
        <end position="474"/>
    </location>
</feature>
<dbReference type="CDD" id="cd06577">
    <property type="entry name" value="PASTA_pknB"/>
    <property type="match status" value="1"/>
</dbReference>
<dbReference type="InterPro" id="IPR005543">
    <property type="entry name" value="PASTA_dom"/>
</dbReference>
<evidence type="ECO:0000313" key="14">
    <source>
        <dbReference type="EMBL" id="NYG55730.1"/>
    </source>
</evidence>
<feature type="compositionally biased region" description="Gly residues" evidence="11">
    <location>
        <begin position="423"/>
        <end position="474"/>
    </location>
</feature>
<evidence type="ECO:0000256" key="8">
    <source>
        <dbReference type="ARBA" id="ARBA00047899"/>
    </source>
</evidence>
<keyword evidence="2" id="KW-0723">Serine/threonine-protein kinase</keyword>
<dbReference type="SUPFAM" id="SSF56112">
    <property type="entry name" value="Protein kinase-like (PK-like)"/>
    <property type="match status" value="1"/>
</dbReference>
<dbReference type="PANTHER" id="PTHR43289:SF6">
    <property type="entry name" value="SERINE_THREONINE-PROTEIN KINASE NEKL-3"/>
    <property type="match status" value="1"/>
</dbReference>
<keyword evidence="12" id="KW-1133">Transmembrane helix</keyword>
<sequence>MMELLDGRYELGAPLGSGGTGSVRRARDQVLGREVAVKLLHPGALDDAVHRARLRDEARLAGALHHPGIAQVFDYGEDPATSPPTPYVVMQLVEGPSLATVLREERTLPVARVLDLVGQVAAALAVAHGAGTVHRDLKPGNVVLAGDRAVLVDFGIARSTGGEPLTATGELVGTVDYLSPEQVAGGSAGPASDLYALGLLAYECLTGHKPFRRESPVATALAHLHDDAPPLPDEVPEGLRHLVARLVSRDPADRPASAADVAVAVGALTAATSAHESGATVLLTRPADPRVDGAGSARSRRRVLVALAAALVLAAGLLVATVVGRDGTPTVPAAGASDRATAPAAVERVRVPAGLVGTAYDEAARRVRERGLRPRRVERTTADAVAGTVVAVEPAARRRVDVGSVVRLVVAVTPPTPAPVAPSGGGAGGSSGDGGKAGGGAGRPGGGAKGKGGPPGGSKGRGKGGRGGGQGRGR</sequence>
<feature type="domain" description="Protein kinase" evidence="13">
    <location>
        <begin position="9"/>
        <end position="268"/>
    </location>
</feature>
<dbReference type="GO" id="GO:0005524">
    <property type="term" value="F:ATP binding"/>
    <property type="evidence" value="ECO:0007669"/>
    <property type="project" value="UniProtKB-UniRule"/>
</dbReference>
<keyword evidence="4" id="KW-0677">Repeat</keyword>